<dbReference type="SUPFAM" id="SSF53448">
    <property type="entry name" value="Nucleotide-diphospho-sugar transferases"/>
    <property type="match status" value="1"/>
</dbReference>
<dbReference type="Gene3D" id="3.90.550.10">
    <property type="entry name" value="Spore Coat Polysaccharide Biosynthesis Protein SpsA, Chain A"/>
    <property type="match status" value="1"/>
</dbReference>
<name>A0A160T126_9CHLR</name>
<organism evidence="1 2">
    <name type="scientific">Candidatus Promineifilum breve</name>
    <dbReference type="NCBI Taxonomy" id="1806508"/>
    <lineage>
        <taxon>Bacteria</taxon>
        <taxon>Bacillati</taxon>
        <taxon>Chloroflexota</taxon>
        <taxon>Ardenticatenia</taxon>
        <taxon>Candidatus Promineifilales</taxon>
        <taxon>Candidatus Promineifilaceae</taxon>
        <taxon>Candidatus Promineifilum</taxon>
    </lineage>
</organism>
<accession>A0A160T126</accession>
<dbReference type="KEGG" id="pbf:CFX0092_A0169"/>
<dbReference type="InterPro" id="IPR029044">
    <property type="entry name" value="Nucleotide-diphossugar_trans"/>
</dbReference>
<proteinExistence type="predicted"/>
<dbReference type="GO" id="GO:0016740">
    <property type="term" value="F:transferase activity"/>
    <property type="evidence" value="ECO:0007669"/>
    <property type="project" value="UniProtKB-KW"/>
</dbReference>
<dbReference type="PANTHER" id="PTHR33604">
    <property type="entry name" value="OSJNBA0004B13.7 PROTEIN"/>
    <property type="match status" value="1"/>
</dbReference>
<sequence length="390" mass="43527">MNPAIVIPAFCRPATLERLLASLAAAEVPAGTPLVLTIDRPAEERHRPGHTAVLHLAHGFHWPHGPKEVRQQPEHMGLVGNVFHAGSLAADFGAIVLLEDDLLVSRRFYGYAQQALAYYAAEPRLAGISLNTLWFNGFTHQPFIPLLDDGDVYFLQLSTPQGQVYTARQWAHFAEWLAVNGREVTTADNVHALFAAFPADDWLAVKAKYLAATQKYYVYPRESLTTNFGEPGTHFAQGTTLFQMPLQQFRREFRFMPFDDAVAVYDGFYEILPDRLSRMAVNLPVTAYEVDLYATKAAHQLQADYLLTSRPCRQPVATYGREMWPLEANVIGGVAGTGLSLARRADVDLSVAATRAAQGDNDRYFSRYRTGEAGRRRLFRRMGRLLGRGG</sequence>
<keyword evidence="1" id="KW-0808">Transferase</keyword>
<reference evidence="1" key="1">
    <citation type="submission" date="2016-01" db="EMBL/GenBank/DDBJ databases">
        <authorList>
            <person name="Mcilroy J.S."/>
            <person name="Karst M S."/>
            <person name="Albertsen M."/>
        </authorList>
    </citation>
    <scope>NUCLEOTIDE SEQUENCE</scope>
    <source>
        <strain evidence="1">Cfx-K</strain>
    </source>
</reference>
<evidence type="ECO:0000313" key="2">
    <source>
        <dbReference type="Proteomes" id="UP000215027"/>
    </source>
</evidence>
<dbReference type="Proteomes" id="UP000215027">
    <property type="component" value="Chromosome I"/>
</dbReference>
<dbReference type="EMBL" id="LN890655">
    <property type="protein sequence ID" value="CUS02050.2"/>
    <property type="molecule type" value="Genomic_DNA"/>
</dbReference>
<gene>
    <name evidence="1" type="ORF">CFX0092_A0169</name>
</gene>
<evidence type="ECO:0000313" key="1">
    <source>
        <dbReference type="EMBL" id="CUS02050.2"/>
    </source>
</evidence>
<dbReference type="PANTHER" id="PTHR33604:SF3">
    <property type="entry name" value="OSJNBA0004B13.7 PROTEIN"/>
    <property type="match status" value="1"/>
</dbReference>
<dbReference type="AlphaFoldDB" id="A0A160T126"/>
<keyword evidence="2" id="KW-1185">Reference proteome</keyword>
<protein>
    <submittedName>
        <fullName evidence="1">Family 2 glycosyl transferase</fullName>
    </submittedName>
</protein>